<dbReference type="GO" id="GO:0043130">
    <property type="term" value="F:ubiquitin binding"/>
    <property type="evidence" value="ECO:0007669"/>
    <property type="project" value="InterPro"/>
</dbReference>
<dbReference type="PANTHER" id="PTHR13467">
    <property type="entry name" value="CUE DOMAIN CONTAINING PROTEIN 1"/>
    <property type="match status" value="1"/>
</dbReference>
<reference evidence="3" key="1">
    <citation type="submission" date="2020-11" db="EMBL/GenBank/DDBJ databases">
        <authorList>
            <person name="Tran Van P."/>
        </authorList>
    </citation>
    <scope>NUCLEOTIDE SEQUENCE</scope>
</reference>
<keyword evidence="4" id="KW-1185">Reference proteome</keyword>
<dbReference type="AlphaFoldDB" id="A0A7R9BHC0"/>
<dbReference type="InterPro" id="IPR009060">
    <property type="entry name" value="UBA-like_sf"/>
</dbReference>
<dbReference type="EMBL" id="CAJPEX010000261">
    <property type="protein sequence ID" value="CAG0914665.1"/>
    <property type="molecule type" value="Genomic_DNA"/>
</dbReference>
<organism evidence="3">
    <name type="scientific">Notodromas monacha</name>
    <dbReference type="NCBI Taxonomy" id="399045"/>
    <lineage>
        <taxon>Eukaryota</taxon>
        <taxon>Metazoa</taxon>
        <taxon>Ecdysozoa</taxon>
        <taxon>Arthropoda</taxon>
        <taxon>Crustacea</taxon>
        <taxon>Oligostraca</taxon>
        <taxon>Ostracoda</taxon>
        <taxon>Podocopa</taxon>
        <taxon>Podocopida</taxon>
        <taxon>Cypridocopina</taxon>
        <taxon>Cypridoidea</taxon>
        <taxon>Cyprididae</taxon>
        <taxon>Notodromas</taxon>
    </lineage>
</organism>
<dbReference type="InterPro" id="IPR003892">
    <property type="entry name" value="CUE"/>
</dbReference>
<feature type="region of interest" description="Disordered" evidence="1">
    <location>
        <begin position="234"/>
        <end position="278"/>
    </location>
</feature>
<name>A0A7R9BHC0_9CRUS</name>
<evidence type="ECO:0000259" key="2">
    <source>
        <dbReference type="PROSITE" id="PS51140"/>
    </source>
</evidence>
<evidence type="ECO:0000313" key="3">
    <source>
        <dbReference type="EMBL" id="CAD7274513.1"/>
    </source>
</evidence>
<dbReference type="Pfam" id="PF02845">
    <property type="entry name" value="CUE"/>
    <property type="match status" value="1"/>
</dbReference>
<sequence length="278" mass="31599">MAAVEQPEPTVELEFLQAMRDFKTMFPDMDSDVIEAVLRANDGSVDASIDELLTMSSVDGMNKLVTKKTERQPPQDAVDREGYWVGGGDPNGIPLRLMRNWQPQMLSPLPSDFLRIRIPRTRVEQRLGLQLMASKRLGARLADIDRRRKTTNDPEMVQMLEDERMALYLQNEEFMRELKADPEFMAALEKESPSDPSISEGGKARSMDDLEAFRERIRNMGKVDVPTKDNLLLAAEPLVADDDDEDEDLTDLDRMRSGNQPDHHHGSHRGESGKFEPF</sequence>
<feature type="domain" description="CUE" evidence="2">
    <location>
        <begin position="14"/>
        <end position="57"/>
    </location>
</feature>
<evidence type="ECO:0000256" key="1">
    <source>
        <dbReference type="SAM" id="MobiDB-lite"/>
    </source>
</evidence>
<dbReference type="PANTHER" id="PTHR13467:SF3">
    <property type="entry name" value="CUE DOMAIN-CONTAINING PROTEIN 1"/>
    <property type="match status" value="1"/>
</dbReference>
<accession>A0A7R9BHC0</accession>
<dbReference type="SUPFAM" id="SSF46934">
    <property type="entry name" value="UBA-like"/>
    <property type="match status" value="1"/>
</dbReference>
<dbReference type="SMART" id="SM00546">
    <property type="entry name" value="CUE"/>
    <property type="match status" value="1"/>
</dbReference>
<feature type="compositionally biased region" description="Acidic residues" evidence="1">
    <location>
        <begin position="239"/>
        <end position="250"/>
    </location>
</feature>
<dbReference type="EMBL" id="OA882298">
    <property type="protein sequence ID" value="CAD7274513.1"/>
    <property type="molecule type" value="Genomic_DNA"/>
</dbReference>
<dbReference type="CDD" id="cd14366">
    <property type="entry name" value="CUE_CUED1"/>
    <property type="match status" value="1"/>
</dbReference>
<dbReference type="PROSITE" id="PS51140">
    <property type="entry name" value="CUE"/>
    <property type="match status" value="1"/>
</dbReference>
<proteinExistence type="predicted"/>
<dbReference type="Proteomes" id="UP000678499">
    <property type="component" value="Unassembled WGS sequence"/>
</dbReference>
<evidence type="ECO:0000313" key="4">
    <source>
        <dbReference type="Proteomes" id="UP000678499"/>
    </source>
</evidence>
<protein>
    <recommendedName>
        <fullName evidence="2">CUE domain-containing protein</fullName>
    </recommendedName>
</protein>
<dbReference type="OrthoDB" id="5794653at2759"/>
<dbReference type="InterPro" id="IPR040192">
    <property type="entry name" value="CUEDC1"/>
</dbReference>
<gene>
    <name evidence="3" type="ORF">NMOB1V02_LOCUS2344</name>
</gene>
<dbReference type="Gene3D" id="1.10.8.10">
    <property type="entry name" value="DNA helicase RuvA subunit, C-terminal domain"/>
    <property type="match status" value="1"/>
</dbReference>
<feature type="compositionally biased region" description="Basic and acidic residues" evidence="1">
    <location>
        <begin position="251"/>
        <end position="278"/>
    </location>
</feature>
<dbReference type="InterPro" id="IPR040195">
    <property type="entry name" value="CUE_CUED1"/>
</dbReference>